<sequence>MTQFSLSDIKPVDETGLSEQELAVKHDKDDIAKLLDRQENGFIIESMVEQFGMSYLEATTAFLEENSIPETQFAKFIPTGIVEKITSEAIDENMLRPSVARGEKTNTLDFLL</sequence>
<protein>
    <recommendedName>
        <fullName evidence="1">Late transcription coactivator</fullName>
    </recommendedName>
    <alternativeName>
        <fullName evidence="1">RNA polymerase-associated protein Gp33</fullName>
    </alternativeName>
</protein>
<comment type="similarity">
    <text evidence="1">Belongs to the Tevenvirinae late transcription coactivator family.</text>
</comment>
<evidence type="ECO:0000313" key="2">
    <source>
        <dbReference type="EMBL" id="AIA80167.1"/>
    </source>
</evidence>
<feature type="region of interest" description="Interaction with host RNAP" evidence="1">
    <location>
        <begin position="62"/>
        <end position="92"/>
    </location>
</feature>
<proteinExistence type="inferred from homology"/>
<comment type="subunit">
    <text evidence="1">Interacts with the beta subunit of host RNAP RpoB (via flap domain). Part of the transcription activation complex containing host RNAP, the viral RNA polymerase sigma-like factor, the coactivator gp33, and the sliding clamp.</text>
</comment>
<evidence type="ECO:0000256" key="1">
    <source>
        <dbReference type="HAMAP-Rule" id="MF_04165"/>
    </source>
</evidence>
<name>A0A060BHE1_9CAUD</name>
<dbReference type="Pfam" id="PF16805">
    <property type="entry name" value="Trans_coact"/>
    <property type="match status" value="1"/>
</dbReference>
<reference evidence="2" key="1">
    <citation type="submission" date="2015-07" db="EMBL/GenBank/DDBJ databases">
        <title>Isolation and characterization of a novel lytic T4-like coliphage vB_EcoM_JS09 infecting APEC.</title>
        <authorList>
            <person name="Zhou Y."/>
            <person name="Bao H.D."/>
            <person name="Zhang H."/>
            <person name="Wang R."/>
        </authorList>
    </citation>
    <scope>NUCLEOTIDE SEQUENCE</scope>
</reference>
<evidence type="ECO:0000313" key="3">
    <source>
        <dbReference type="Proteomes" id="UP000019733"/>
    </source>
</evidence>
<gene>
    <name evidence="2" type="ORF">JS09_0207</name>
</gene>
<dbReference type="GO" id="GO:0140537">
    <property type="term" value="F:transcription regulator activator activity"/>
    <property type="evidence" value="ECO:0007669"/>
    <property type="project" value="UniProtKB-UniRule"/>
</dbReference>
<dbReference type="GeneID" id="19524925"/>
<dbReference type="RefSeq" id="YP_009037530.1">
    <property type="nucleotide sequence ID" value="NC_024124.2"/>
</dbReference>
<dbReference type="GO" id="GO:0019086">
    <property type="term" value="P:late viral transcription"/>
    <property type="evidence" value="ECO:0007669"/>
    <property type="project" value="UniProtKB-UniRule"/>
</dbReference>
<dbReference type="InterPro" id="IPR031836">
    <property type="entry name" value="Trans_coact"/>
</dbReference>
<dbReference type="InterPro" id="IPR042071">
    <property type="entry name" value="Trans_coact_sf"/>
</dbReference>
<accession>A0A060BHE1</accession>
<dbReference type="Gene3D" id="1.10.10.2850">
    <property type="entry name" value="Phage late-transcription coactivator-like"/>
    <property type="match status" value="1"/>
</dbReference>
<dbReference type="Proteomes" id="UP000019733">
    <property type="component" value="Segment"/>
</dbReference>
<dbReference type="InterPro" id="IPR046384">
    <property type="entry name" value="LTACT_myovirus"/>
</dbReference>
<comment type="function">
    <text evidence="1">Activates transcription at late promoters when the sliding clamp is present. Binds to both the host RNA polymerase (RNAP) and the upstream dsDNA.</text>
</comment>
<dbReference type="HAMAP" id="MF_04165">
    <property type="entry name" value="T4_TRANSCR_COACT"/>
    <property type="match status" value="1"/>
</dbReference>
<dbReference type="EMBL" id="KF582788">
    <property type="protein sequence ID" value="AIA80167.1"/>
    <property type="molecule type" value="Genomic_DNA"/>
</dbReference>
<dbReference type="KEGG" id="vg:19524925"/>
<organism evidence="2 3">
    <name type="scientific">Escherichia phage vB_EcoM_JS09</name>
    <dbReference type="NCBI Taxonomy" id="1430444"/>
    <lineage>
        <taxon>Viruses</taxon>
        <taxon>Duplodnaviria</taxon>
        <taxon>Heunggongvirae</taxon>
        <taxon>Uroviricota</taxon>
        <taxon>Caudoviricetes</taxon>
        <taxon>Pantevenvirales</taxon>
        <taxon>Straboviridae</taxon>
        <taxon>Tevenvirinae</taxon>
        <taxon>Mosigvirus</taxon>
        <taxon>Mosigvirus JS09</taxon>
    </lineage>
</organism>
<feature type="region of interest" description="Involved in transcriptional enhancement" evidence="1">
    <location>
        <begin position="106"/>
        <end position="112"/>
    </location>
</feature>
<comment type="domain">
    <text evidence="1">The C-terminus is involved in transcriptional enhancement.</text>
</comment>
<dbReference type="OrthoDB" id="20209at10239"/>
<keyword evidence="3" id="KW-1185">Reference proteome</keyword>